<dbReference type="PANTHER" id="PTHR36303:SF1">
    <property type="entry name" value="2',3'-CYCLIC-NUCLEOTIDE 2'-PHOSPHODIESTERASE"/>
    <property type="match status" value="1"/>
</dbReference>
<feature type="binding site" evidence="2">
    <location>
        <position position="8"/>
    </location>
    <ligand>
        <name>Fe cation</name>
        <dbReference type="ChEBI" id="CHEBI:24875"/>
        <label>1</label>
    </ligand>
</feature>
<reference evidence="3 4" key="1">
    <citation type="submission" date="2018-07" db="EMBL/GenBank/DDBJ databases">
        <title>High-quality-draft genome sequence of Gaiella occulta.</title>
        <authorList>
            <person name="Severino R."/>
            <person name="Froufe H.J.C."/>
            <person name="Rainey F.A."/>
            <person name="Barroso C."/>
            <person name="Albuquerque L."/>
            <person name="Lobo-Da-Cunha A."/>
            <person name="Da Costa M.S."/>
            <person name="Egas C."/>
        </authorList>
    </citation>
    <scope>NUCLEOTIDE SEQUENCE [LARGE SCALE GENOMIC DNA]</scope>
    <source>
        <strain evidence="3 4">F2-233</strain>
    </source>
</reference>
<evidence type="ECO:0000256" key="2">
    <source>
        <dbReference type="PIRSR" id="PIRSR004789-51"/>
    </source>
</evidence>
<dbReference type="NCBIfam" id="TIGR00282">
    <property type="entry name" value="TIGR00282 family metallophosphoesterase"/>
    <property type="match status" value="1"/>
</dbReference>
<dbReference type="PIRSF" id="PIRSF004789">
    <property type="entry name" value="DR1281"/>
    <property type="match status" value="1"/>
</dbReference>
<dbReference type="SUPFAM" id="SSF56300">
    <property type="entry name" value="Metallo-dependent phosphatases"/>
    <property type="match status" value="1"/>
</dbReference>
<proteinExistence type="predicted"/>
<feature type="binding site" evidence="2">
    <location>
        <position position="178"/>
    </location>
    <ligand>
        <name>Fe cation</name>
        <dbReference type="ChEBI" id="CHEBI:24875"/>
        <label>1</label>
    </ligand>
</feature>
<feature type="binding site" evidence="2">
    <location>
        <position position="176"/>
    </location>
    <ligand>
        <name>Fe cation</name>
        <dbReference type="ChEBI" id="CHEBI:24875"/>
        <label>2</label>
    </ligand>
</feature>
<dbReference type="EMBL" id="QQZY01000011">
    <property type="protein sequence ID" value="RDI73228.1"/>
    <property type="molecule type" value="Genomic_DNA"/>
</dbReference>
<dbReference type="InterPro" id="IPR029052">
    <property type="entry name" value="Metallo-depent_PP-like"/>
</dbReference>
<dbReference type="RefSeq" id="WP_114797405.1">
    <property type="nucleotide sequence ID" value="NZ_QQZY01000011.1"/>
</dbReference>
<gene>
    <name evidence="3" type="ORF">Gocc_3023</name>
</gene>
<keyword evidence="2" id="KW-0479">Metal-binding</keyword>
<feature type="binding site" evidence="2">
    <location>
        <position position="151"/>
    </location>
    <ligand>
        <name>Fe cation</name>
        <dbReference type="ChEBI" id="CHEBI:24875"/>
        <label>2</label>
    </ligand>
</feature>
<reference evidence="4" key="2">
    <citation type="journal article" date="2019" name="MicrobiologyOpen">
        <title>High-quality draft genome sequence of Gaiella occulta isolated from a 150 meter deep mineral water borehole and comparison with the genome sequences of other deep-branching lineages of the phylum Actinobacteria.</title>
        <authorList>
            <person name="Severino R."/>
            <person name="Froufe H.J.C."/>
            <person name="Barroso C."/>
            <person name="Albuquerque L."/>
            <person name="Lobo-da-Cunha A."/>
            <person name="da Costa M.S."/>
            <person name="Egas C."/>
        </authorList>
    </citation>
    <scope>NUCLEOTIDE SEQUENCE [LARGE SCALE GENOMIC DNA]</scope>
    <source>
        <strain evidence="4">F2-233</strain>
    </source>
</reference>
<accession>A0A7M2YUY4</accession>
<feature type="binding site" evidence="2">
    <location>
        <position position="67"/>
    </location>
    <ligand>
        <name>Fe cation</name>
        <dbReference type="ChEBI" id="CHEBI:24875"/>
        <label>2</label>
    </ligand>
</feature>
<keyword evidence="4" id="KW-1185">Reference proteome</keyword>
<dbReference type="Proteomes" id="UP000254134">
    <property type="component" value="Unassembled WGS sequence"/>
</dbReference>
<dbReference type="Pfam" id="PF13277">
    <property type="entry name" value="YmdB"/>
    <property type="match status" value="1"/>
</dbReference>
<dbReference type="Gene3D" id="3.60.21.10">
    <property type="match status" value="1"/>
</dbReference>
<feature type="active site" description="Proton donor" evidence="1">
    <location>
        <position position="68"/>
    </location>
</feature>
<organism evidence="3 4">
    <name type="scientific">Gaiella occulta</name>
    <dbReference type="NCBI Taxonomy" id="1002870"/>
    <lineage>
        <taxon>Bacteria</taxon>
        <taxon>Bacillati</taxon>
        <taxon>Actinomycetota</taxon>
        <taxon>Thermoleophilia</taxon>
        <taxon>Gaiellales</taxon>
        <taxon>Gaiellaceae</taxon>
        <taxon>Gaiella</taxon>
    </lineage>
</organism>
<evidence type="ECO:0000313" key="4">
    <source>
        <dbReference type="Proteomes" id="UP000254134"/>
    </source>
</evidence>
<feature type="binding site" evidence="2">
    <location>
        <position position="39"/>
    </location>
    <ligand>
        <name>Fe cation</name>
        <dbReference type="ChEBI" id="CHEBI:24875"/>
        <label>1</label>
    </ligand>
</feature>
<sequence length="260" mass="27121">MNVLFVGDVVGRPGREVLERRLADLRRELAVDVCIVNGENVADGAGITPKLAERLLAVGADAITLGNHTWRRPEIASYLAGSQRVARPANLAAGAAGGGLVVVEAANGTAVAIVNVMGSLSLEPARSMWEVIDGLVDEARSRAAVVIVDVHAEATSEKVALARWLDGRVTAVIGTHTHVQTSDARVQPGGTAAITDAGMTGPHDSVIGVKAELATQRMRTGMPVRFEVADGGVRIEGVLVECDAATGRATAIRPLRVPWP</sequence>
<dbReference type="AlphaFoldDB" id="A0A7M2YUY4"/>
<name>A0A7M2YUY4_9ACTN</name>
<dbReference type="InterPro" id="IPR005235">
    <property type="entry name" value="YmdB-like"/>
</dbReference>
<feature type="binding site" evidence="2">
    <location>
        <position position="40"/>
    </location>
    <ligand>
        <name>Fe cation</name>
        <dbReference type="ChEBI" id="CHEBI:24875"/>
        <label>1</label>
    </ligand>
</feature>
<dbReference type="OrthoDB" id="9782710at2"/>
<dbReference type="PANTHER" id="PTHR36303">
    <property type="entry name" value="2',3'-CYCLIC-NUCLEOTIDE 2'-PHOSPHODIESTERASE"/>
    <property type="match status" value="1"/>
</dbReference>
<dbReference type="GO" id="GO:0046872">
    <property type="term" value="F:metal ion binding"/>
    <property type="evidence" value="ECO:0007669"/>
    <property type="project" value="UniProtKB-KW"/>
</dbReference>
<dbReference type="GO" id="GO:0004113">
    <property type="term" value="F:2',3'-cyclic-nucleotide 3'-phosphodiesterase activity"/>
    <property type="evidence" value="ECO:0007669"/>
    <property type="project" value="TreeGrafter"/>
</dbReference>
<evidence type="ECO:0000313" key="3">
    <source>
        <dbReference type="EMBL" id="RDI73228.1"/>
    </source>
</evidence>
<protein>
    <submittedName>
        <fullName evidence="3">Metallophosphoesterase</fullName>
    </submittedName>
</protein>
<comment type="caution">
    <text evidence="3">The sequence shown here is derived from an EMBL/GenBank/DDBJ whole genome shotgun (WGS) entry which is preliminary data.</text>
</comment>
<evidence type="ECO:0000256" key="1">
    <source>
        <dbReference type="PIRSR" id="PIRSR004789-50"/>
    </source>
</evidence>
<feature type="binding site" evidence="2">
    <location>
        <position position="39"/>
    </location>
    <ligand>
        <name>Fe cation</name>
        <dbReference type="ChEBI" id="CHEBI:24875"/>
        <label>2</label>
    </ligand>
</feature>